<reference evidence="1" key="1">
    <citation type="submission" date="2023-10" db="EMBL/GenBank/DDBJ databases">
        <authorList>
            <person name="Chen Y."/>
            <person name="Shah S."/>
            <person name="Dougan E. K."/>
            <person name="Thang M."/>
            <person name="Chan C."/>
        </authorList>
    </citation>
    <scope>NUCLEOTIDE SEQUENCE [LARGE SCALE GENOMIC DNA]</scope>
</reference>
<evidence type="ECO:0000313" key="2">
    <source>
        <dbReference type="Proteomes" id="UP001189429"/>
    </source>
</evidence>
<dbReference type="Gene3D" id="3.40.50.150">
    <property type="entry name" value="Vaccinia Virus protein VP39"/>
    <property type="match status" value="1"/>
</dbReference>
<evidence type="ECO:0000313" key="1">
    <source>
        <dbReference type="EMBL" id="CAK0859132.1"/>
    </source>
</evidence>
<comment type="caution">
    <text evidence="1">The sequence shown here is derived from an EMBL/GenBank/DDBJ whole genome shotgun (WGS) entry which is preliminary data.</text>
</comment>
<dbReference type="EMBL" id="CAUYUJ010015870">
    <property type="protein sequence ID" value="CAK0859132.1"/>
    <property type="molecule type" value="Genomic_DNA"/>
</dbReference>
<gene>
    <name evidence="1" type="ORF">PCOR1329_LOCUS48580</name>
</gene>
<protein>
    <submittedName>
        <fullName evidence="1">Uncharacterized protein</fullName>
    </submittedName>
</protein>
<keyword evidence="2" id="KW-1185">Reference proteome</keyword>
<name>A0ABN9UHJ9_9DINO</name>
<organism evidence="1 2">
    <name type="scientific">Prorocentrum cordatum</name>
    <dbReference type="NCBI Taxonomy" id="2364126"/>
    <lineage>
        <taxon>Eukaryota</taxon>
        <taxon>Sar</taxon>
        <taxon>Alveolata</taxon>
        <taxon>Dinophyceae</taxon>
        <taxon>Prorocentrales</taxon>
        <taxon>Prorocentraceae</taxon>
        <taxon>Prorocentrum</taxon>
    </lineage>
</organism>
<proteinExistence type="predicted"/>
<dbReference type="Proteomes" id="UP001189429">
    <property type="component" value="Unassembled WGS sequence"/>
</dbReference>
<dbReference type="SUPFAM" id="SSF53335">
    <property type="entry name" value="S-adenosyl-L-methionine-dependent methyltransferases"/>
    <property type="match status" value="1"/>
</dbReference>
<dbReference type="InterPro" id="IPR029063">
    <property type="entry name" value="SAM-dependent_MTases_sf"/>
</dbReference>
<accession>A0ABN9UHJ9</accession>
<sequence length="113" mass="12193">MLWACKDPTAANSLDDGWYLHDLEAGGPKDVFKHMVPVALLQQMVACVDPFNFIDMPAASGFYNLSSGESPRCRMLDNGVFRLSRAAGCGPVADYLAVVWRCIRALGSSPGAL</sequence>